<evidence type="ECO:0000256" key="4">
    <source>
        <dbReference type="ARBA" id="ARBA00021175"/>
    </source>
</evidence>
<dbReference type="Gene3D" id="1.20.245.10">
    <property type="entry name" value="Lipoxygenase-1, Domain 5"/>
    <property type="match status" value="1"/>
</dbReference>
<keyword evidence="5" id="KW-0479">Metal-binding</keyword>
<proteinExistence type="predicted"/>
<sequence length="624" mass="70185">MALLESFRGKDRGGLDANLPTPSQAAAARPTDRTILKYLCEKEYFAQLAPQAVDEVPGPSFDPGVFDNELLNLKLYSTADTATIVEGTYMGTQVALTQVYARIEQTFSSLYDFIGIEPSLPRYITLEEQRKIYKFTAYPNKAHGTPADYPPHLQIVPQDQTFEITDIYDRYGIFQTQILLQKITPDEDRFLGRTKQWLLEQGLKIQQVEEYNKGHRKFGSDITCGSPIDPSSLWVQDGSFLRKAAGVSDPEAVLNHRQPASDENWAVGSVGLFQLYEDGKLHPIAICVDHKGSMEISLTIFNKRMTPSDSTSGEKDDWPWGYAKTAAQVTDWMRHELSVHLTLSHFVEEAIITATSCTIPMDHAVYRLLSPQWYKTLSLNAAARASLVPQVVADIIGLSPAQAYRVVRHAYDSYNFVESYVPNDLSRRGFPNTQEGLKHPRYNNCQYAKNMLAMWDTLQAYVMSMVLVSFPTDESAKENQTAAYLSSFPDAKTIDTLTDVITMCIHIAAPYHSATNYLPNFYQVSVPAKPPALCHAPPTTSEELKTFKVGDDRSLLNYAASRYRVYKYKKSSRTNQKIKEISQTLYTDLQALQKTFYYNSVAMEKGSILYTVLDPGLVAVSILM</sequence>
<evidence type="ECO:0000256" key="8">
    <source>
        <dbReference type="ARBA" id="ARBA00023211"/>
    </source>
</evidence>
<keyword evidence="8" id="KW-0464">Manganese</keyword>
<evidence type="ECO:0000256" key="3">
    <source>
        <dbReference type="ARBA" id="ARBA00013178"/>
    </source>
</evidence>
<evidence type="ECO:0000313" key="11">
    <source>
        <dbReference type="Proteomes" id="UP001285441"/>
    </source>
</evidence>
<dbReference type="Pfam" id="PF00305">
    <property type="entry name" value="Lipoxygenase"/>
    <property type="match status" value="1"/>
</dbReference>
<comment type="catalytic activity">
    <reaction evidence="1">
        <text>(9Z,12Z)-octadecadienoate + O2 = (11S)-hydroperoxy-(9Z,12Z)-octadecadienoate</text>
        <dbReference type="Rhea" id="RHEA:18993"/>
        <dbReference type="ChEBI" id="CHEBI:15379"/>
        <dbReference type="ChEBI" id="CHEBI:30245"/>
        <dbReference type="ChEBI" id="CHEBI:57467"/>
        <dbReference type="EC" id="1.13.11.45"/>
    </reaction>
</comment>
<dbReference type="EC" id="1.13.11.45" evidence="3"/>
<comment type="caution">
    <text evidence="10">The sequence shown here is derived from an EMBL/GenBank/DDBJ whole genome shotgun (WGS) entry which is preliminary data.</text>
</comment>
<evidence type="ECO:0000256" key="1">
    <source>
        <dbReference type="ARBA" id="ARBA00000366"/>
    </source>
</evidence>
<dbReference type="Proteomes" id="UP001285441">
    <property type="component" value="Unassembled WGS sequence"/>
</dbReference>
<feature type="domain" description="Lipoxygenase" evidence="9">
    <location>
        <begin position="254"/>
        <end position="478"/>
    </location>
</feature>
<dbReference type="InterPro" id="IPR000907">
    <property type="entry name" value="LipOase"/>
</dbReference>
<keyword evidence="11" id="KW-1185">Reference proteome</keyword>
<comment type="cofactor">
    <cofactor evidence="2">
        <name>Mn(2+)</name>
        <dbReference type="ChEBI" id="CHEBI:29035"/>
    </cofactor>
</comment>
<dbReference type="PROSITE" id="PS51393">
    <property type="entry name" value="LIPOXYGENASE_3"/>
    <property type="match status" value="1"/>
</dbReference>
<organism evidence="10 11">
    <name type="scientific">Podospora didyma</name>
    <dbReference type="NCBI Taxonomy" id="330526"/>
    <lineage>
        <taxon>Eukaryota</taxon>
        <taxon>Fungi</taxon>
        <taxon>Dikarya</taxon>
        <taxon>Ascomycota</taxon>
        <taxon>Pezizomycotina</taxon>
        <taxon>Sordariomycetes</taxon>
        <taxon>Sordariomycetidae</taxon>
        <taxon>Sordariales</taxon>
        <taxon>Podosporaceae</taxon>
        <taxon>Podospora</taxon>
    </lineage>
</organism>
<dbReference type="GO" id="GO:0050584">
    <property type="term" value="F:linoleate 11-lipoxygenase activity"/>
    <property type="evidence" value="ECO:0007669"/>
    <property type="project" value="UniProtKB-EC"/>
</dbReference>
<evidence type="ECO:0000256" key="6">
    <source>
        <dbReference type="ARBA" id="ARBA00022964"/>
    </source>
</evidence>
<gene>
    <name evidence="10" type="ORF">B0H63DRAFT_534456</name>
</gene>
<dbReference type="AlphaFoldDB" id="A0AAE0N3Q7"/>
<evidence type="ECO:0000313" key="10">
    <source>
        <dbReference type="EMBL" id="KAK3368294.1"/>
    </source>
</evidence>
<keyword evidence="6" id="KW-0223">Dioxygenase</keyword>
<keyword evidence="7" id="KW-0560">Oxidoreductase</keyword>
<reference evidence="10" key="1">
    <citation type="journal article" date="2023" name="Mol. Phylogenet. Evol.">
        <title>Genome-scale phylogeny and comparative genomics of the fungal order Sordariales.</title>
        <authorList>
            <person name="Hensen N."/>
            <person name="Bonometti L."/>
            <person name="Westerberg I."/>
            <person name="Brannstrom I.O."/>
            <person name="Guillou S."/>
            <person name="Cros-Aarteil S."/>
            <person name="Calhoun S."/>
            <person name="Haridas S."/>
            <person name="Kuo A."/>
            <person name="Mondo S."/>
            <person name="Pangilinan J."/>
            <person name="Riley R."/>
            <person name="LaButti K."/>
            <person name="Andreopoulos B."/>
            <person name="Lipzen A."/>
            <person name="Chen C."/>
            <person name="Yan M."/>
            <person name="Daum C."/>
            <person name="Ng V."/>
            <person name="Clum A."/>
            <person name="Steindorff A."/>
            <person name="Ohm R.A."/>
            <person name="Martin F."/>
            <person name="Silar P."/>
            <person name="Natvig D.O."/>
            <person name="Lalanne C."/>
            <person name="Gautier V."/>
            <person name="Ament-Velasquez S.L."/>
            <person name="Kruys A."/>
            <person name="Hutchinson M.I."/>
            <person name="Powell A.J."/>
            <person name="Barry K."/>
            <person name="Miller A.N."/>
            <person name="Grigoriev I.V."/>
            <person name="Debuchy R."/>
            <person name="Gladieux P."/>
            <person name="Hiltunen Thoren M."/>
            <person name="Johannesson H."/>
        </authorList>
    </citation>
    <scope>NUCLEOTIDE SEQUENCE</scope>
    <source>
        <strain evidence="10">CBS 232.78</strain>
    </source>
</reference>
<dbReference type="GO" id="GO:0046872">
    <property type="term" value="F:metal ion binding"/>
    <property type="evidence" value="ECO:0007669"/>
    <property type="project" value="UniProtKB-KW"/>
</dbReference>
<evidence type="ECO:0000256" key="7">
    <source>
        <dbReference type="ARBA" id="ARBA00023002"/>
    </source>
</evidence>
<dbReference type="InterPro" id="IPR036226">
    <property type="entry name" value="LipOase_C_sf"/>
</dbReference>
<protein>
    <recommendedName>
        <fullName evidence="4">Manganese lipoxygenase</fullName>
        <ecNumber evidence="3">1.13.11.45</ecNumber>
    </recommendedName>
</protein>
<dbReference type="InterPro" id="IPR013819">
    <property type="entry name" value="LipOase_C"/>
</dbReference>
<name>A0AAE0N3Q7_9PEZI</name>
<dbReference type="SUPFAM" id="SSF48484">
    <property type="entry name" value="Lipoxigenase"/>
    <property type="match status" value="1"/>
</dbReference>
<reference evidence="10" key="2">
    <citation type="submission" date="2023-06" db="EMBL/GenBank/DDBJ databases">
        <authorList>
            <consortium name="Lawrence Berkeley National Laboratory"/>
            <person name="Haridas S."/>
            <person name="Hensen N."/>
            <person name="Bonometti L."/>
            <person name="Westerberg I."/>
            <person name="Brannstrom I.O."/>
            <person name="Guillou S."/>
            <person name="Cros-Aarteil S."/>
            <person name="Calhoun S."/>
            <person name="Kuo A."/>
            <person name="Mondo S."/>
            <person name="Pangilinan J."/>
            <person name="Riley R."/>
            <person name="LaButti K."/>
            <person name="Andreopoulos B."/>
            <person name="Lipzen A."/>
            <person name="Chen C."/>
            <person name="Yanf M."/>
            <person name="Daum C."/>
            <person name="Ng V."/>
            <person name="Clum A."/>
            <person name="Steindorff A."/>
            <person name="Ohm R."/>
            <person name="Martin F."/>
            <person name="Silar P."/>
            <person name="Natvig D."/>
            <person name="Lalanne C."/>
            <person name="Gautier V."/>
            <person name="Ament-velasquez S.L."/>
            <person name="Kruys A."/>
            <person name="Hutchinson M.I."/>
            <person name="Powell A.J."/>
            <person name="Barry K."/>
            <person name="Miller A.N."/>
            <person name="Grigoriev I.V."/>
            <person name="Debuchy R."/>
            <person name="Gladieux P."/>
            <person name="Thoren M.H."/>
            <person name="Johannesson H."/>
        </authorList>
    </citation>
    <scope>NUCLEOTIDE SEQUENCE</scope>
    <source>
        <strain evidence="10">CBS 232.78</strain>
    </source>
</reference>
<evidence type="ECO:0000259" key="9">
    <source>
        <dbReference type="PROSITE" id="PS51393"/>
    </source>
</evidence>
<evidence type="ECO:0000256" key="2">
    <source>
        <dbReference type="ARBA" id="ARBA00001936"/>
    </source>
</evidence>
<dbReference type="GO" id="GO:0043651">
    <property type="term" value="P:linoleic acid metabolic process"/>
    <property type="evidence" value="ECO:0007669"/>
    <property type="project" value="UniProtKB-ARBA"/>
</dbReference>
<dbReference type="EMBL" id="JAULSW010000010">
    <property type="protein sequence ID" value="KAK3368294.1"/>
    <property type="molecule type" value="Genomic_DNA"/>
</dbReference>
<evidence type="ECO:0000256" key="5">
    <source>
        <dbReference type="ARBA" id="ARBA00022723"/>
    </source>
</evidence>
<dbReference type="PANTHER" id="PTHR11771">
    <property type="entry name" value="LIPOXYGENASE"/>
    <property type="match status" value="1"/>
</dbReference>
<dbReference type="GO" id="GO:0034440">
    <property type="term" value="P:lipid oxidation"/>
    <property type="evidence" value="ECO:0007669"/>
    <property type="project" value="InterPro"/>
</dbReference>
<accession>A0AAE0N3Q7</accession>